<evidence type="ECO:0000259" key="1">
    <source>
        <dbReference type="Pfam" id="PF01841"/>
    </source>
</evidence>
<organism evidence="3 4">
    <name type="scientific">Chryseobacterium flavum</name>
    <dbReference type="NCBI Taxonomy" id="415851"/>
    <lineage>
        <taxon>Bacteria</taxon>
        <taxon>Pseudomonadati</taxon>
        <taxon>Bacteroidota</taxon>
        <taxon>Flavobacteriia</taxon>
        <taxon>Flavobacteriales</taxon>
        <taxon>Weeksellaceae</taxon>
        <taxon>Chryseobacterium group</taxon>
        <taxon>Chryseobacterium</taxon>
    </lineage>
</organism>
<dbReference type="OrthoDB" id="98874at2"/>
<comment type="caution">
    <text evidence="3">The sequence shown here is derived from an EMBL/GenBank/DDBJ whole genome shotgun (WGS) entry which is preliminary data.</text>
</comment>
<feature type="domain" description="Transglutaminase-like" evidence="1">
    <location>
        <begin position="302"/>
        <end position="366"/>
    </location>
</feature>
<dbReference type="Gene3D" id="2.60.40.3140">
    <property type="match status" value="1"/>
</dbReference>
<dbReference type="Gene3D" id="2.60.120.1130">
    <property type="match status" value="1"/>
</dbReference>
<evidence type="ECO:0000313" key="4">
    <source>
        <dbReference type="Proteomes" id="UP000256769"/>
    </source>
</evidence>
<sequence>MRKIVLLLVCSANLIFIKAQKHEFLNPPKFSDADLSKAKSLLDENAPAEILYKSVHYRIDVATGDLHREYFYRVKIYNKDKAEDWLNVEVPIYKSRDNEETLNKFKAFTYNLENGKAVPLKVEKSSKYKSKENKNTTINKFAFPNVKDGSILEYQYEVLSPFAFLYYIPEVLIELDTPSLYTEYILDTPLSISYNINYTGSLAPKYREVAEKTLYGGQYKTYRFGFENLNSFKTEKFVRNDRNYRTKISAELHSTNFKELKLYSSSWEQIKKDLYNHENFGYELKKTKLAKDNMPVEVLDLKSDIEKANAIFKYVQQTFTWNKEKGIYTEDGIKKLIDTKTGNAAEINLFLVMLLREANIKANPIIISTVENGLINIVSPNVTNTNFVLAAIEVKDGMHLYDATSKQSSLDELPLRDWNKYGILLSKEKALQLEMTNTKPGNTFLTLDAKINEDGSISGTYSDKDTGTFAMYVKDSYDENPDKYKKQYKENFSVDFTEIDSKVLESGEFESTMKFTSTDMIDKVGKKLIINPMLFLNKNSNEFDQTEARKYPIDFGAASTKVKKVILEIPEGYVIEEMPKSKKIVTEDKEIQYSYVAEQKGNKLEVVATTKISNPDYPKEYYPAFKQIWEVASKQENQVISLIKKS</sequence>
<protein>
    <submittedName>
        <fullName evidence="3">Transglutaminase</fullName>
    </submittedName>
</protein>
<proteinExistence type="predicted"/>
<dbReference type="Gene3D" id="3.10.620.30">
    <property type="match status" value="1"/>
</dbReference>
<dbReference type="EMBL" id="QNUE01000001">
    <property type="protein sequence ID" value="REC69670.1"/>
    <property type="molecule type" value="Genomic_DNA"/>
</dbReference>
<dbReference type="InterPro" id="IPR024618">
    <property type="entry name" value="DUF3857"/>
</dbReference>
<dbReference type="Proteomes" id="UP000256769">
    <property type="component" value="Unassembled WGS sequence"/>
</dbReference>
<evidence type="ECO:0000259" key="2">
    <source>
        <dbReference type="Pfam" id="PF12969"/>
    </source>
</evidence>
<evidence type="ECO:0000313" key="3">
    <source>
        <dbReference type="EMBL" id="REC69670.1"/>
    </source>
</evidence>
<accession>A0A3D9CV68</accession>
<gene>
    <name evidence="3" type="ORF">DRF59_02065</name>
</gene>
<feature type="domain" description="DUF3857" evidence="2">
    <location>
        <begin position="67"/>
        <end position="231"/>
    </location>
</feature>
<name>A0A3D9CV68_9FLAO</name>
<reference evidence="3 4" key="1">
    <citation type="journal article" date="2007" name="Int. J. Syst. Evol. Microbiol.">
        <title>Chryseobacterium flavum sp. nov., isolated from polluted soil.</title>
        <authorList>
            <person name="Zhou Y."/>
            <person name="Dong J."/>
            <person name="Wang X."/>
            <person name="Huang X."/>
            <person name="Zhang K.Y."/>
            <person name="Zhang Y.Q."/>
            <person name="Guo Y.F."/>
            <person name="Lai R."/>
            <person name="Li W.J."/>
        </authorList>
    </citation>
    <scope>NUCLEOTIDE SEQUENCE [LARGE SCALE GENOMIC DNA]</scope>
    <source>
        <strain evidence="3 4">KCTC 12877</strain>
    </source>
</reference>
<dbReference type="Pfam" id="PF12969">
    <property type="entry name" value="DUF3857"/>
    <property type="match status" value="1"/>
</dbReference>
<keyword evidence="4" id="KW-1185">Reference proteome</keyword>
<dbReference type="AlphaFoldDB" id="A0A3D9CV68"/>
<dbReference type="RefSeq" id="WP_115956627.1">
    <property type="nucleotide sequence ID" value="NZ_CBCRVL010000002.1"/>
</dbReference>
<dbReference type="Pfam" id="PF01841">
    <property type="entry name" value="Transglut_core"/>
    <property type="match status" value="1"/>
</dbReference>
<dbReference type="InterPro" id="IPR002931">
    <property type="entry name" value="Transglutaminase-like"/>
</dbReference>